<name>A0A9Q0JU88_9MAGN</name>
<dbReference type="Proteomes" id="UP001141806">
    <property type="component" value="Unassembled WGS sequence"/>
</dbReference>
<sequence>MGFSSISVASMGLLVCEEDKGSGRIGILPLLQVNNPGQFFPDDERSYQKETTVNQPNSMELSSNSSSIEVKVMSKLLQSGEQFSIHSTVNSSINGFITAWNGNQDDGRIHSRTPVAFGFFIVQSNVNYQTCTTENPSSIEVKVMSCNNLKAFNFFQKQSNYAVISIVKDNNKKELD</sequence>
<keyword evidence="2" id="KW-1185">Reference proteome</keyword>
<accession>A0A9Q0JU88</accession>
<dbReference type="EMBL" id="JAMYWD010000012">
    <property type="protein sequence ID" value="KAJ4951767.1"/>
    <property type="molecule type" value="Genomic_DNA"/>
</dbReference>
<gene>
    <name evidence="1" type="ORF">NE237_028599</name>
</gene>
<comment type="caution">
    <text evidence="1">The sequence shown here is derived from an EMBL/GenBank/DDBJ whole genome shotgun (WGS) entry which is preliminary data.</text>
</comment>
<evidence type="ECO:0000313" key="2">
    <source>
        <dbReference type="Proteomes" id="UP001141806"/>
    </source>
</evidence>
<proteinExistence type="predicted"/>
<protein>
    <submittedName>
        <fullName evidence="1">Uncharacterized protein</fullName>
    </submittedName>
</protein>
<organism evidence="1 2">
    <name type="scientific">Protea cynaroides</name>
    <dbReference type="NCBI Taxonomy" id="273540"/>
    <lineage>
        <taxon>Eukaryota</taxon>
        <taxon>Viridiplantae</taxon>
        <taxon>Streptophyta</taxon>
        <taxon>Embryophyta</taxon>
        <taxon>Tracheophyta</taxon>
        <taxon>Spermatophyta</taxon>
        <taxon>Magnoliopsida</taxon>
        <taxon>Proteales</taxon>
        <taxon>Proteaceae</taxon>
        <taxon>Protea</taxon>
    </lineage>
</organism>
<evidence type="ECO:0000313" key="1">
    <source>
        <dbReference type="EMBL" id="KAJ4951767.1"/>
    </source>
</evidence>
<reference evidence="1" key="1">
    <citation type="journal article" date="2023" name="Plant J.">
        <title>The genome of the king protea, Protea cynaroides.</title>
        <authorList>
            <person name="Chang J."/>
            <person name="Duong T.A."/>
            <person name="Schoeman C."/>
            <person name="Ma X."/>
            <person name="Roodt D."/>
            <person name="Barker N."/>
            <person name="Li Z."/>
            <person name="Van de Peer Y."/>
            <person name="Mizrachi E."/>
        </authorList>
    </citation>
    <scope>NUCLEOTIDE SEQUENCE</scope>
    <source>
        <tissue evidence="1">Young leaves</tissue>
    </source>
</reference>
<dbReference type="AlphaFoldDB" id="A0A9Q0JU88"/>